<evidence type="ECO:0000313" key="5">
    <source>
        <dbReference type="Proteomes" id="UP000028607"/>
    </source>
</evidence>
<reference evidence="5" key="1">
    <citation type="submission" date="2013-04" db="EMBL/GenBank/DDBJ databases">
        <title>Thioclava sp. 13D2W-2 Genome Sequencing.</title>
        <authorList>
            <person name="Lai Q."/>
            <person name="Li G."/>
            <person name="Shao Z."/>
        </authorList>
    </citation>
    <scope>NUCLEOTIDE SEQUENCE [LARGE SCALE GENOMIC DNA]</scope>
    <source>
        <strain evidence="5">13D2W-2</strain>
    </source>
</reference>
<dbReference type="PANTHER" id="PTHR43649">
    <property type="entry name" value="ARABINOSE-BINDING PROTEIN-RELATED"/>
    <property type="match status" value="1"/>
</dbReference>
<evidence type="ECO:0000256" key="2">
    <source>
        <dbReference type="ARBA" id="ARBA00008520"/>
    </source>
</evidence>
<comment type="subcellular location">
    <subcellularLocation>
        <location evidence="1">Periplasm</location>
    </subcellularLocation>
</comment>
<comment type="similarity">
    <text evidence="2">Belongs to the bacterial solute-binding protein 1 family.</text>
</comment>
<dbReference type="InterPro" id="IPR050490">
    <property type="entry name" value="Bact_solute-bd_prot1"/>
</dbReference>
<protein>
    <submittedName>
        <fullName evidence="4">ABC transporter periplasmic protein</fullName>
    </submittedName>
</protein>
<organism evidence="4 5">
    <name type="scientific">Thioclava atlantica</name>
    <dbReference type="NCBI Taxonomy" id="1317124"/>
    <lineage>
        <taxon>Bacteria</taxon>
        <taxon>Pseudomonadati</taxon>
        <taxon>Pseudomonadota</taxon>
        <taxon>Alphaproteobacteria</taxon>
        <taxon>Rhodobacterales</taxon>
        <taxon>Paracoccaceae</taxon>
        <taxon>Thioclava</taxon>
    </lineage>
</organism>
<feature type="chain" id="PRO_5001797604" evidence="3">
    <location>
        <begin position="23"/>
        <end position="418"/>
    </location>
</feature>
<dbReference type="eggNOG" id="COG1653">
    <property type="taxonomic scope" value="Bacteria"/>
</dbReference>
<name>A0A085TT20_9RHOB</name>
<keyword evidence="5" id="KW-1185">Reference proteome</keyword>
<dbReference type="STRING" id="1317124.DW2_15415"/>
<dbReference type="InterPro" id="IPR006059">
    <property type="entry name" value="SBP"/>
</dbReference>
<comment type="caution">
    <text evidence="4">The sequence shown here is derived from an EMBL/GenBank/DDBJ whole genome shotgun (WGS) entry which is preliminary data.</text>
</comment>
<keyword evidence="3" id="KW-0732">Signal</keyword>
<dbReference type="SUPFAM" id="SSF53850">
    <property type="entry name" value="Periplasmic binding protein-like II"/>
    <property type="match status" value="1"/>
</dbReference>
<feature type="signal peptide" evidence="3">
    <location>
        <begin position="1"/>
        <end position="22"/>
    </location>
</feature>
<dbReference type="Pfam" id="PF01547">
    <property type="entry name" value="SBP_bac_1"/>
    <property type="match status" value="1"/>
</dbReference>
<dbReference type="EMBL" id="AQRC01000014">
    <property type="protein sequence ID" value="KFE33867.1"/>
    <property type="molecule type" value="Genomic_DNA"/>
</dbReference>
<dbReference type="AlphaFoldDB" id="A0A085TT20"/>
<evidence type="ECO:0000256" key="1">
    <source>
        <dbReference type="ARBA" id="ARBA00004418"/>
    </source>
</evidence>
<accession>A0A085TT20</accession>
<gene>
    <name evidence="4" type="ORF">DW2_15415</name>
</gene>
<proteinExistence type="inferred from homology"/>
<dbReference type="GO" id="GO:0042597">
    <property type="term" value="C:periplasmic space"/>
    <property type="evidence" value="ECO:0007669"/>
    <property type="project" value="UniProtKB-SubCell"/>
</dbReference>
<reference evidence="4 5" key="2">
    <citation type="journal article" date="2015" name="Antonie Van Leeuwenhoek">
        <title>Thioclava indica sp. nov., isolated from surface seawater of the Indian Ocean.</title>
        <authorList>
            <person name="Liu Y."/>
            <person name="Lai Q."/>
            <person name="Du J."/>
            <person name="Xu H."/>
            <person name="Jiang L."/>
            <person name="Shao Z."/>
        </authorList>
    </citation>
    <scope>NUCLEOTIDE SEQUENCE [LARGE SCALE GENOMIC DNA]</scope>
    <source>
        <strain evidence="4 5">13D2W-2</strain>
    </source>
</reference>
<evidence type="ECO:0000256" key="3">
    <source>
        <dbReference type="SAM" id="SignalP"/>
    </source>
</evidence>
<dbReference type="PATRIC" id="fig|1317124.6.peg.3097"/>
<sequence length="418" mass="45194">MRYYATSMLALALALGATTASAQTTIEVLRAETTNVEKAINEQAAKDFEALHPDVDVKFEYLANEAYKQKLPTLLQSDARPDIYYSWGGGVLRDQAKAGFVEDITSQVGDEWAKTYSPAGIKAFTVDGKIVGAPMNATEVVFWTNLALAKKAGIDISKIKTWDDFLAAVKKAKDAGVTPIMVGGKDKWPLHFFYGYLAVREAGEEGFKAAMAGDGKGFAAEPFVKAGEDFKKLVDLHPFQPGFMDTTYEQASGRFGDGEALFHLMADFDYQGAKDRSQSGKGIPDDQMAILRFPAVTGGKGDPKDTFGGVNGWVVSKGAPKEAVDFLAFWNGPKYQSEAAAQGAYIPTALAATSAIKNPFFRQMAQDLAQSHYHQVFLDQDLGADVGATFNDASADLAQGVITPEQAAKEIQDAWSFH</sequence>
<dbReference type="PANTHER" id="PTHR43649:SF14">
    <property type="entry name" value="BLR3389 PROTEIN"/>
    <property type="match status" value="1"/>
</dbReference>
<dbReference type="Gene3D" id="3.40.190.10">
    <property type="entry name" value="Periplasmic binding protein-like II"/>
    <property type="match status" value="2"/>
</dbReference>
<dbReference type="Proteomes" id="UP000028607">
    <property type="component" value="Unassembled WGS sequence"/>
</dbReference>
<dbReference type="RefSeq" id="WP_038147959.1">
    <property type="nucleotide sequence ID" value="NZ_AQRC01000014.1"/>
</dbReference>
<evidence type="ECO:0000313" key="4">
    <source>
        <dbReference type="EMBL" id="KFE33867.1"/>
    </source>
</evidence>